<organism evidence="9 10">
    <name type="scientific">Gnomoniopsis smithogilvyi</name>
    <dbReference type="NCBI Taxonomy" id="1191159"/>
    <lineage>
        <taxon>Eukaryota</taxon>
        <taxon>Fungi</taxon>
        <taxon>Dikarya</taxon>
        <taxon>Ascomycota</taxon>
        <taxon>Pezizomycotina</taxon>
        <taxon>Sordariomycetes</taxon>
        <taxon>Sordariomycetidae</taxon>
        <taxon>Diaporthales</taxon>
        <taxon>Gnomoniaceae</taxon>
        <taxon>Gnomoniopsis</taxon>
    </lineage>
</organism>
<accession>A0A9W8Z3P4</accession>
<evidence type="ECO:0000256" key="3">
    <source>
        <dbReference type="ARBA" id="ARBA00022989"/>
    </source>
</evidence>
<dbReference type="OrthoDB" id="4329349at2759"/>
<comment type="subcellular location">
    <subcellularLocation>
        <location evidence="1">Membrane</location>
        <topology evidence="1">Multi-pass membrane protein</topology>
    </subcellularLocation>
</comment>
<dbReference type="PANTHER" id="PTHR33048:SF47">
    <property type="entry name" value="INTEGRAL MEMBRANE PROTEIN-RELATED"/>
    <property type="match status" value="1"/>
</dbReference>
<feature type="transmembrane region" description="Helical" evidence="7">
    <location>
        <begin position="15"/>
        <end position="32"/>
    </location>
</feature>
<evidence type="ECO:0000313" key="10">
    <source>
        <dbReference type="Proteomes" id="UP001140453"/>
    </source>
</evidence>
<feature type="domain" description="Rhodopsin" evidence="8">
    <location>
        <begin position="28"/>
        <end position="272"/>
    </location>
</feature>
<dbReference type="Proteomes" id="UP001140453">
    <property type="component" value="Unassembled WGS sequence"/>
</dbReference>
<dbReference type="PANTHER" id="PTHR33048">
    <property type="entry name" value="PTH11-LIKE INTEGRAL MEMBRANE PROTEIN (AFU_ORTHOLOGUE AFUA_5G11245)"/>
    <property type="match status" value="1"/>
</dbReference>
<dbReference type="Pfam" id="PF20684">
    <property type="entry name" value="Fung_rhodopsin"/>
    <property type="match status" value="1"/>
</dbReference>
<comment type="caution">
    <text evidence="9">The sequence shown here is derived from an EMBL/GenBank/DDBJ whole genome shotgun (WGS) entry which is preliminary data.</text>
</comment>
<feature type="region of interest" description="Disordered" evidence="6">
    <location>
        <begin position="318"/>
        <end position="455"/>
    </location>
</feature>
<feature type="transmembrane region" description="Helical" evidence="7">
    <location>
        <begin position="214"/>
        <end position="235"/>
    </location>
</feature>
<feature type="compositionally biased region" description="Polar residues" evidence="6">
    <location>
        <begin position="346"/>
        <end position="356"/>
    </location>
</feature>
<evidence type="ECO:0000259" key="8">
    <source>
        <dbReference type="Pfam" id="PF20684"/>
    </source>
</evidence>
<feature type="transmembrane region" description="Helical" evidence="7">
    <location>
        <begin position="255"/>
        <end position="271"/>
    </location>
</feature>
<gene>
    <name evidence="9" type="ORF">N0V93_001299</name>
</gene>
<keyword evidence="2 7" id="KW-0812">Transmembrane</keyword>
<name>A0A9W8Z3P4_9PEZI</name>
<dbReference type="GO" id="GO:0016020">
    <property type="term" value="C:membrane"/>
    <property type="evidence" value="ECO:0007669"/>
    <property type="project" value="UniProtKB-SubCell"/>
</dbReference>
<dbReference type="InterPro" id="IPR052337">
    <property type="entry name" value="SAT4-like"/>
</dbReference>
<keyword evidence="4 7" id="KW-0472">Membrane</keyword>
<keyword evidence="3 7" id="KW-1133">Transmembrane helix</keyword>
<feature type="transmembrane region" description="Helical" evidence="7">
    <location>
        <begin position="102"/>
        <end position="121"/>
    </location>
</feature>
<keyword evidence="10" id="KW-1185">Reference proteome</keyword>
<dbReference type="InterPro" id="IPR049326">
    <property type="entry name" value="Rhodopsin_dom_fungi"/>
</dbReference>
<evidence type="ECO:0000313" key="9">
    <source>
        <dbReference type="EMBL" id="KAJ4397075.1"/>
    </source>
</evidence>
<comment type="similarity">
    <text evidence="5">Belongs to the SAT4 family.</text>
</comment>
<evidence type="ECO:0000256" key="1">
    <source>
        <dbReference type="ARBA" id="ARBA00004141"/>
    </source>
</evidence>
<proteinExistence type="inferred from homology"/>
<evidence type="ECO:0000256" key="6">
    <source>
        <dbReference type="SAM" id="MobiDB-lite"/>
    </source>
</evidence>
<evidence type="ECO:0000256" key="2">
    <source>
        <dbReference type="ARBA" id="ARBA00022692"/>
    </source>
</evidence>
<evidence type="ECO:0000256" key="5">
    <source>
        <dbReference type="ARBA" id="ARBA00038359"/>
    </source>
</evidence>
<feature type="compositionally biased region" description="Basic and acidic residues" evidence="6">
    <location>
        <begin position="446"/>
        <end position="455"/>
    </location>
</feature>
<evidence type="ECO:0000256" key="4">
    <source>
        <dbReference type="ARBA" id="ARBA00023136"/>
    </source>
</evidence>
<feature type="transmembrane region" description="Helical" evidence="7">
    <location>
        <begin position="44"/>
        <end position="65"/>
    </location>
</feature>
<dbReference type="EMBL" id="JAPEVB010000001">
    <property type="protein sequence ID" value="KAJ4397075.1"/>
    <property type="molecule type" value="Genomic_DNA"/>
</dbReference>
<feature type="transmembrane region" description="Helical" evidence="7">
    <location>
        <begin position="133"/>
        <end position="161"/>
    </location>
</feature>
<reference evidence="9" key="1">
    <citation type="submission" date="2022-10" db="EMBL/GenBank/DDBJ databases">
        <title>Tapping the CABI collections for fungal endophytes: first genome assemblies for Collariella, Neodidymelliopsis, Ascochyta clinopodiicola, Didymella pomorum, Didymosphaeria variabile, Neocosmospora piperis and Neocucurbitaria cava.</title>
        <authorList>
            <person name="Hill R."/>
        </authorList>
    </citation>
    <scope>NUCLEOTIDE SEQUENCE</scope>
    <source>
        <strain evidence="9">IMI 355082</strain>
    </source>
</reference>
<feature type="compositionally biased region" description="Polar residues" evidence="6">
    <location>
        <begin position="363"/>
        <end position="373"/>
    </location>
</feature>
<protein>
    <recommendedName>
        <fullName evidence="8">Rhodopsin domain-containing protein</fullName>
    </recommendedName>
</protein>
<evidence type="ECO:0000256" key="7">
    <source>
        <dbReference type="SAM" id="Phobius"/>
    </source>
</evidence>
<feature type="compositionally biased region" description="Polar residues" evidence="6">
    <location>
        <begin position="325"/>
        <end position="334"/>
    </location>
</feature>
<dbReference type="AlphaFoldDB" id="A0A9W8Z3P4"/>
<sequence length="455" mass="52028">MAHSVTQDPSLRSEVWTWYGIGLLWLLLRFFVRIRTLGLMHLQLDDFFTFWVLVTWTIIVVGIHLTTEVGTNVDFTEAEIDTFLDEDIEQVEWASKLFLLTFYAYVVIVWALKGCVLVFFRRLKDSFDNWQRVLIYWMMWICAAAFVGCMLTLSLSCLPFSDHWRVRPLPSTQCRSKPQDFITLSVTNILTDAALLFISVPLVWSLKIPPLKKFFIGMLLCEGFFVITAAIVRISFTAVPGVSIPTIARWGVRELGIFIICVNSMILRTMFRPTFWTTEKNVVLLRQKTRPSRYFFRSLRERASGRRHRTQGFRRTIGNSVFGWTPNSGNSQDPQCPKSPEKACQAASSQGKNEGTQVREDTTASLGAKTTAQADFIDEQESSSSAPWDLEKGPRSFQDPGHQSQAQGKSEDEQTMTQTLRNEAGEQWEKPTMTFPKIDEDAVDAPTRKSMYESE</sequence>
<feature type="transmembrane region" description="Helical" evidence="7">
    <location>
        <begin position="181"/>
        <end position="202"/>
    </location>
</feature>